<keyword evidence="3" id="KW-0862">Zinc</keyword>
<evidence type="ECO:0000259" key="5">
    <source>
        <dbReference type="PROSITE" id="PS51266"/>
    </source>
</evidence>
<proteinExistence type="predicted"/>
<keyword evidence="7" id="KW-1185">Reference proteome</keyword>
<dbReference type="PANTHER" id="PTHR28082:SF2">
    <property type="entry name" value="CHY-TYPE DOMAIN-CONTAINING PROTEIN"/>
    <property type="match status" value="1"/>
</dbReference>
<evidence type="ECO:0000256" key="3">
    <source>
        <dbReference type="ARBA" id="ARBA00022833"/>
    </source>
</evidence>
<dbReference type="OrthoDB" id="411372at2759"/>
<accession>A0A9Q3F084</accession>
<protein>
    <recommendedName>
        <fullName evidence="5">CHY-type domain-containing protein</fullName>
    </recommendedName>
</protein>
<name>A0A9Q3F084_9BASI</name>
<organism evidence="6 7">
    <name type="scientific">Austropuccinia psidii MF-1</name>
    <dbReference type="NCBI Taxonomy" id="1389203"/>
    <lineage>
        <taxon>Eukaryota</taxon>
        <taxon>Fungi</taxon>
        <taxon>Dikarya</taxon>
        <taxon>Basidiomycota</taxon>
        <taxon>Pucciniomycotina</taxon>
        <taxon>Pucciniomycetes</taxon>
        <taxon>Pucciniales</taxon>
        <taxon>Sphaerophragmiaceae</taxon>
        <taxon>Austropuccinia</taxon>
    </lineage>
</organism>
<keyword evidence="1" id="KW-0479">Metal-binding</keyword>
<dbReference type="Proteomes" id="UP000765509">
    <property type="component" value="Unassembled WGS sequence"/>
</dbReference>
<comment type="caution">
    <text evidence="6">The sequence shown here is derived from an EMBL/GenBank/DDBJ whole genome shotgun (WGS) entry which is preliminary data.</text>
</comment>
<dbReference type="AlphaFoldDB" id="A0A9Q3F084"/>
<evidence type="ECO:0000313" key="6">
    <source>
        <dbReference type="EMBL" id="MBW0528613.1"/>
    </source>
</evidence>
<keyword evidence="2 4" id="KW-0863">Zinc-finger</keyword>
<dbReference type="Pfam" id="PF05495">
    <property type="entry name" value="zf-CHY"/>
    <property type="match status" value="1"/>
</dbReference>
<dbReference type="GO" id="GO:0045041">
    <property type="term" value="P:protein import into mitochondrial intermembrane space"/>
    <property type="evidence" value="ECO:0007669"/>
    <property type="project" value="TreeGrafter"/>
</dbReference>
<dbReference type="GO" id="GO:0005758">
    <property type="term" value="C:mitochondrial intermembrane space"/>
    <property type="evidence" value="ECO:0007669"/>
    <property type="project" value="TreeGrafter"/>
</dbReference>
<evidence type="ECO:0000256" key="4">
    <source>
        <dbReference type="PROSITE-ProRule" id="PRU00601"/>
    </source>
</evidence>
<dbReference type="SUPFAM" id="SSF161219">
    <property type="entry name" value="CHY zinc finger-like"/>
    <property type="match status" value="1"/>
</dbReference>
<evidence type="ECO:0000256" key="1">
    <source>
        <dbReference type="ARBA" id="ARBA00022723"/>
    </source>
</evidence>
<sequence length="202" mass="22947">MSSLVGVPVSLSFPSPDRSRLVWSGLVWPPGGVVACLKPYHRHFSDAYGFMLHDTTPSMSGVARPLLRASNTKMCKHILNAQVSVRAPCCRKWFDCADCHNEQQPDHQLFKTSEIVMMCKKCKRAFRKQMDEFDDSDEYCPHCDNHYVLEAKVPQAMVGVEGEDSRIDGRGLANRDERTVKLDRQVELAKLWEEEFASKIDA</sequence>
<feature type="domain" description="CHY-type" evidence="5">
    <location>
        <begin position="68"/>
        <end position="145"/>
    </location>
</feature>
<gene>
    <name evidence="6" type="ORF">O181_068328</name>
</gene>
<dbReference type="GO" id="GO:0008270">
    <property type="term" value="F:zinc ion binding"/>
    <property type="evidence" value="ECO:0007669"/>
    <property type="project" value="UniProtKB-KW"/>
</dbReference>
<dbReference type="InterPro" id="IPR008913">
    <property type="entry name" value="Znf_CHY"/>
</dbReference>
<dbReference type="InterPro" id="IPR037274">
    <property type="entry name" value="Znf_CHY_sf"/>
</dbReference>
<evidence type="ECO:0000313" key="7">
    <source>
        <dbReference type="Proteomes" id="UP000765509"/>
    </source>
</evidence>
<dbReference type="EMBL" id="AVOT02034491">
    <property type="protein sequence ID" value="MBW0528613.1"/>
    <property type="molecule type" value="Genomic_DNA"/>
</dbReference>
<dbReference type="PANTHER" id="PTHR28082">
    <property type="entry name" value="ZINC FINGER PROTEIN"/>
    <property type="match status" value="1"/>
</dbReference>
<dbReference type="InterPro" id="IPR052604">
    <property type="entry name" value="Mito_Tim_assembly_helper"/>
</dbReference>
<dbReference type="PROSITE" id="PS51266">
    <property type="entry name" value="ZF_CHY"/>
    <property type="match status" value="1"/>
</dbReference>
<evidence type="ECO:0000256" key="2">
    <source>
        <dbReference type="ARBA" id="ARBA00022771"/>
    </source>
</evidence>
<reference evidence="6" key="1">
    <citation type="submission" date="2021-03" db="EMBL/GenBank/DDBJ databases">
        <title>Draft genome sequence of rust myrtle Austropuccinia psidii MF-1, a brazilian biotype.</title>
        <authorList>
            <person name="Quecine M.C."/>
            <person name="Pachon D.M.R."/>
            <person name="Bonatelli M.L."/>
            <person name="Correr F.H."/>
            <person name="Franceschini L.M."/>
            <person name="Leite T.F."/>
            <person name="Margarido G.R.A."/>
            <person name="Almeida C.A."/>
            <person name="Ferrarezi J.A."/>
            <person name="Labate C.A."/>
        </authorList>
    </citation>
    <scope>NUCLEOTIDE SEQUENCE</scope>
    <source>
        <strain evidence="6">MF-1</strain>
    </source>
</reference>